<sequence length="167" mass="19260">MFIFQFLFVALGVRYISHNHIKQINIDGARMSKILHSYDKIFARTLPAHMVTCIDFDENDHDDNHDNHKKPEISPMEKVNMVYIKNSYTGVFLGNDMRPVGFDDETSIETIIELNTKHQLLTTLENNQVSMVTKVNLCEQFNKNKQSYTANLLGGGLTNDFHFDLFS</sequence>
<dbReference type="AlphaFoldDB" id="A0A6C0IDN3"/>
<name>A0A6C0IDN3_9ZZZZ</name>
<accession>A0A6C0IDN3</accession>
<dbReference type="EMBL" id="MN740154">
    <property type="protein sequence ID" value="QHT90536.1"/>
    <property type="molecule type" value="Genomic_DNA"/>
</dbReference>
<evidence type="ECO:0000313" key="1">
    <source>
        <dbReference type="EMBL" id="QHT90536.1"/>
    </source>
</evidence>
<reference evidence="1" key="1">
    <citation type="journal article" date="2020" name="Nature">
        <title>Giant virus diversity and host interactions through global metagenomics.</title>
        <authorList>
            <person name="Schulz F."/>
            <person name="Roux S."/>
            <person name="Paez-Espino D."/>
            <person name="Jungbluth S."/>
            <person name="Walsh D.A."/>
            <person name="Denef V.J."/>
            <person name="McMahon K.D."/>
            <person name="Konstantinidis K.T."/>
            <person name="Eloe-Fadrosh E.A."/>
            <person name="Kyrpides N.C."/>
            <person name="Woyke T."/>
        </authorList>
    </citation>
    <scope>NUCLEOTIDE SEQUENCE</scope>
    <source>
        <strain evidence="1">GVMAG-M-3300023184-68</strain>
    </source>
</reference>
<organism evidence="1">
    <name type="scientific">viral metagenome</name>
    <dbReference type="NCBI Taxonomy" id="1070528"/>
    <lineage>
        <taxon>unclassified sequences</taxon>
        <taxon>metagenomes</taxon>
        <taxon>organismal metagenomes</taxon>
    </lineage>
</organism>
<proteinExistence type="predicted"/>
<protein>
    <submittedName>
        <fullName evidence="1">Uncharacterized protein</fullName>
    </submittedName>
</protein>